<dbReference type="RefSeq" id="WP_336600583.1">
    <property type="nucleotide sequence ID" value="NZ_JACFYJ010000056.1"/>
</dbReference>
<dbReference type="Pfam" id="PF07859">
    <property type="entry name" value="Abhydrolase_3"/>
    <property type="match status" value="1"/>
</dbReference>
<dbReference type="InterPro" id="IPR029058">
    <property type="entry name" value="AB_hydrolase_fold"/>
</dbReference>
<keyword evidence="1 3" id="KW-0378">Hydrolase</keyword>
<reference evidence="3 4" key="1">
    <citation type="journal article" date="2022" name="Arch. Microbiol.">
        <title>Paraburkholderia bengalensis sp. nov. isolated from roots of Oryza sativa, IR64.</title>
        <authorList>
            <person name="Nag P."/>
            <person name="Mondal N."/>
            <person name="Sarkar J."/>
            <person name="Das S."/>
        </authorList>
    </citation>
    <scope>NUCLEOTIDE SEQUENCE [LARGE SCALE GENOMIC DNA]</scope>
    <source>
        <strain evidence="3 4">IR64_4_BI</strain>
    </source>
</reference>
<gene>
    <name evidence="3" type="ORF">H3V53_26995</name>
</gene>
<dbReference type="InterPro" id="IPR013094">
    <property type="entry name" value="AB_hydrolase_3"/>
</dbReference>
<evidence type="ECO:0000259" key="2">
    <source>
        <dbReference type="Pfam" id="PF07859"/>
    </source>
</evidence>
<proteinExistence type="predicted"/>
<dbReference type="PANTHER" id="PTHR48081">
    <property type="entry name" value="AB HYDROLASE SUPERFAMILY PROTEIN C4A8.06C"/>
    <property type="match status" value="1"/>
</dbReference>
<comment type="caution">
    <text evidence="3">The sequence shown here is derived from an EMBL/GenBank/DDBJ whole genome shotgun (WGS) entry which is preliminary data.</text>
</comment>
<dbReference type="SUPFAM" id="SSF53474">
    <property type="entry name" value="alpha/beta-Hydrolases"/>
    <property type="match status" value="1"/>
</dbReference>
<dbReference type="Gene3D" id="3.40.50.1820">
    <property type="entry name" value="alpha/beta hydrolase"/>
    <property type="match status" value="1"/>
</dbReference>
<dbReference type="GO" id="GO:0016787">
    <property type="term" value="F:hydrolase activity"/>
    <property type="evidence" value="ECO:0007669"/>
    <property type="project" value="UniProtKB-KW"/>
</dbReference>
<accession>A0ABU8IZ35</accession>
<keyword evidence="4" id="KW-1185">Reference proteome</keyword>
<evidence type="ECO:0000313" key="3">
    <source>
        <dbReference type="EMBL" id="MEI6000704.1"/>
    </source>
</evidence>
<name>A0ABU8IZ35_9BURK</name>
<sequence>MDKKSIDGDMDRAYSPSSVAGNYLEVVAAYGERSEQTMRRLPHAIVRYGADDDEYIVVFEPQARQPYEAMLVFFHGGYWQALSARDACFPAQMLTERGFAYAAVNYSLAPKAGIAIIVGQCIEALKLLAARAPHARLVIAGSSAGAHLAAMLMTTDWVAARMTKAPFTAALLISGIYDLQPLVGTYINAPLGLDIDSARRLSPMRLPLRSPVDTVVCWGEHETDAFKQQSLGFSTALARAGAHTSMHEVGHKNHFDILFDLTDPSTRLSVDTLSLLGEKP</sequence>
<evidence type="ECO:0000313" key="4">
    <source>
        <dbReference type="Proteomes" id="UP001386437"/>
    </source>
</evidence>
<dbReference type="PANTHER" id="PTHR48081:SF33">
    <property type="entry name" value="KYNURENINE FORMAMIDASE"/>
    <property type="match status" value="1"/>
</dbReference>
<evidence type="ECO:0000256" key="1">
    <source>
        <dbReference type="ARBA" id="ARBA00022801"/>
    </source>
</evidence>
<feature type="domain" description="Alpha/beta hydrolase fold-3" evidence="2">
    <location>
        <begin position="71"/>
        <end position="180"/>
    </location>
</feature>
<dbReference type="Proteomes" id="UP001386437">
    <property type="component" value="Unassembled WGS sequence"/>
</dbReference>
<dbReference type="InterPro" id="IPR050300">
    <property type="entry name" value="GDXG_lipolytic_enzyme"/>
</dbReference>
<organism evidence="3 4">
    <name type="scientific">Paraburkholderia bengalensis</name>
    <dbReference type="NCBI Taxonomy" id="2747562"/>
    <lineage>
        <taxon>Bacteria</taxon>
        <taxon>Pseudomonadati</taxon>
        <taxon>Pseudomonadota</taxon>
        <taxon>Betaproteobacteria</taxon>
        <taxon>Burkholderiales</taxon>
        <taxon>Burkholderiaceae</taxon>
        <taxon>Paraburkholderia</taxon>
    </lineage>
</organism>
<dbReference type="EMBL" id="JACFYJ010000056">
    <property type="protein sequence ID" value="MEI6000704.1"/>
    <property type="molecule type" value="Genomic_DNA"/>
</dbReference>
<protein>
    <submittedName>
        <fullName evidence="3">Alpha/beta hydrolase</fullName>
    </submittedName>
</protein>